<accession>A0AAW7M2X1</accession>
<keyword evidence="3" id="KW-0804">Transcription</keyword>
<dbReference type="PANTHER" id="PTHR30055:SF238">
    <property type="entry name" value="MYCOFACTOCIN BIOSYNTHESIS TRANSCRIPTIONAL REGULATOR MFTR-RELATED"/>
    <property type="match status" value="1"/>
</dbReference>
<proteinExistence type="predicted"/>
<organism evidence="7 8">
    <name type="scientific">Demequina lignilytica</name>
    <dbReference type="NCBI Taxonomy" id="3051663"/>
    <lineage>
        <taxon>Bacteria</taxon>
        <taxon>Bacillati</taxon>
        <taxon>Actinomycetota</taxon>
        <taxon>Actinomycetes</taxon>
        <taxon>Micrococcales</taxon>
        <taxon>Demequinaceae</taxon>
        <taxon>Demequina</taxon>
    </lineage>
</organism>
<dbReference type="AlphaFoldDB" id="A0AAW7M2X1"/>
<keyword evidence="2 4" id="KW-0238">DNA-binding</keyword>
<dbReference type="GO" id="GO:0000976">
    <property type="term" value="F:transcription cis-regulatory region binding"/>
    <property type="evidence" value="ECO:0007669"/>
    <property type="project" value="TreeGrafter"/>
</dbReference>
<dbReference type="InterPro" id="IPR001647">
    <property type="entry name" value="HTH_TetR"/>
</dbReference>
<gene>
    <name evidence="7" type="ORF">QQX10_04240</name>
</gene>
<dbReference type="InterPro" id="IPR023772">
    <property type="entry name" value="DNA-bd_HTH_TetR-type_CS"/>
</dbReference>
<sequence>MHTAPSREAAGAAPASAPAPTGLRERNRLRRTRRVERAALELALEHGLDATTVDAICDASDISARTFFNYFGSKESALLGAPPAPLTDAQVEVFLAGDGTVLEDLMTLLATTFLANEPDMEIWRMRRELFAREPVLHAAQLSRVADKRERVAATVATRLRAADPALSEEAALREGHLTHGIAMSAFQQLGREWTAADVASPDIAALVDDAISRVRRIVCPGA</sequence>
<evidence type="ECO:0000259" key="6">
    <source>
        <dbReference type="PROSITE" id="PS50977"/>
    </source>
</evidence>
<feature type="domain" description="HTH tetR-type" evidence="6">
    <location>
        <begin position="29"/>
        <end position="89"/>
    </location>
</feature>
<evidence type="ECO:0000313" key="8">
    <source>
        <dbReference type="Proteomes" id="UP001172737"/>
    </source>
</evidence>
<dbReference type="PROSITE" id="PS50977">
    <property type="entry name" value="HTH_TETR_2"/>
    <property type="match status" value="1"/>
</dbReference>
<dbReference type="InterPro" id="IPR041347">
    <property type="entry name" value="MftR_C"/>
</dbReference>
<dbReference type="GO" id="GO:0003700">
    <property type="term" value="F:DNA-binding transcription factor activity"/>
    <property type="evidence" value="ECO:0007669"/>
    <property type="project" value="TreeGrafter"/>
</dbReference>
<evidence type="ECO:0000256" key="4">
    <source>
        <dbReference type="PROSITE-ProRule" id="PRU00335"/>
    </source>
</evidence>
<feature type="region of interest" description="Disordered" evidence="5">
    <location>
        <begin position="1"/>
        <end position="29"/>
    </location>
</feature>
<dbReference type="RefSeq" id="WP_301118438.1">
    <property type="nucleotide sequence ID" value="NZ_JAUHPX010000002.1"/>
</dbReference>
<dbReference type="SUPFAM" id="SSF46689">
    <property type="entry name" value="Homeodomain-like"/>
    <property type="match status" value="1"/>
</dbReference>
<protein>
    <submittedName>
        <fullName evidence="7">TetR family transcriptional regulator</fullName>
    </submittedName>
</protein>
<keyword evidence="1" id="KW-0805">Transcription regulation</keyword>
<dbReference type="EMBL" id="JAUHPX010000002">
    <property type="protein sequence ID" value="MDN4487375.1"/>
    <property type="molecule type" value="Genomic_DNA"/>
</dbReference>
<comment type="caution">
    <text evidence="7">The sequence shown here is derived from an EMBL/GenBank/DDBJ whole genome shotgun (WGS) entry which is preliminary data.</text>
</comment>
<dbReference type="Pfam" id="PF00440">
    <property type="entry name" value="TetR_N"/>
    <property type="match status" value="1"/>
</dbReference>
<dbReference type="PROSITE" id="PS01081">
    <property type="entry name" value="HTH_TETR_1"/>
    <property type="match status" value="1"/>
</dbReference>
<feature type="compositionally biased region" description="Low complexity" evidence="5">
    <location>
        <begin position="1"/>
        <end position="20"/>
    </location>
</feature>
<evidence type="ECO:0000256" key="5">
    <source>
        <dbReference type="SAM" id="MobiDB-lite"/>
    </source>
</evidence>
<keyword evidence="8" id="KW-1185">Reference proteome</keyword>
<evidence type="ECO:0000256" key="1">
    <source>
        <dbReference type="ARBA" id="ARBA00023015"/>
    </source>
</evidence>
<dbReference type="InterPro" id="IPR050109">
    <property type="entry name" value="HTH-type_TetR-like_transc_reg"/>
</dbReference>
<dbReference type="InterPro" id="IPR009057">
    <property type="entry name" value="Homeodomain-like_sf"/>
</dbReference>
<evidence type="ECO:0000313" key="7">
    <source>
        <dbReference type="EMBL" id="MDN4487375.1"/>
    </source>
</evidence>
<name>A0AAW7M2X1_9MICO</name>
<dbReference type="Gene3D" id="1.10.357.10">
    <property type="entry name" value="Tetracycline Repressor, domain 2"/>
    <property type="match status" value="1"/>
</dbReference>
<feature type="DNA-binding region" description="H-T-H motif" evidence="4">
    <location>
        <begin position="52"/>
        <end position="71"/>
    </location>
</feature>
<dbReference type="Pfam" id="PF17754">
    <property type="entry name" value="TetR_C_14"/>
    <property type="match status" value="1"/>
</dbReference>
<evidence type="ECO:0000256" key="2">
    <source>
        <dbReference type="ARBA" id="ARBA00023125"/>
    </source>
</evidence>
<evidence type="ECO:0000256" key="3">
    <source>
        <dbReference type="ARBA" id="ARBA00023163"/>
    </source>
</evidence>
<dbReference type="Proteomes" id="UP001172737">
    <property type="component" value="Unassembled WGS sequence"/>
</dbReference>
<reference evidence="7" key="1">
    <citation type="submission" date="2023-06" db="EMBL/GenBank/DDBJ databases">
        <title>Sysu t00039.</title>
        <authorList>
            <person name="Gao L."/>
            <person name="Fang B.-Z."/>
            <person name="Li W.-J."/>
        </authorList>
    </citation>
    <scope>NUCLEOTIDE SEQUENCE</scope>
    <source>
        <strain evidence="7">SYSU T00039</strain>
    </source>
</reference>
<dbReference type="PANTHER" id="PTHR30055">
    <property type="entry name" value="HTH-TYPE TRANSCRIPTIONAL REGULATOR RUTR"/>
    <property type="match status" value="1"/>
</dbReference>